<comment type="caution">
    <text evidence="4">The sequence shown here is derived from an EMBL/GenBank/DDBJ whole genome shotgun (WGS) entry which is preliminary data.</text>
</comment>
<organism evidence="4 5">
    <name type="scientific">Cohnella endophytica</name>
    <dbReference type="NCBI Taxonomy" id="2419778"/>
    <lineage>
        <taxon>Bacteria</taxon>
        <taxon>Bacillati</taxon>
        <taxon>Bacillota</taxon>
        <taxon>Bacilli</taxon>
        <taxon>Bacillales</taxon>
        <taxon>Paenibacillaceae</taxon>
        <taxon>Cohnella</taxon>
    </lineage>
</organism>
<dbReference type="GO" id="GO:0030420">
    <property type="term" value="P:establishment of competence for transformation"/>
    <property type="evidence" value="ECO:0007669"/>
    <property type="project" value="UniProtKB-KW"/>
</dbReference>
<dbReference type="EMBL" id="RBZM01000002">
    <property type="protein sequence ID" value="RKP57211.1"/>
    <property type="molecule type" value="Genomic_DNA"/>
</dbReference>
<dbReference type="SUPFAM" id="SSF54523">
    <property type="entry name" value="Pili subunits"/>
    <property type="match status" value="1"/>
</dbReference>
<reference evidence="4 5" key="1">
    <citation type="submission" date="2018-10" db="EMBL/GenBank/DDBJ databases">
        <title>Cohnella sp. M2MS4P-1, whole genome shotgun sequence.</title>
        <authorList>
            <person name="Tuo L."/>
        </authorList>
    </citation>
    <scope>NUCLEOTIDE SEQUENCE [LARGE SCALE GENOMIC DNA]</scope>
    <source>
        <strain evidence="4 5">M2MS4P-1</strain>
    </source>
</reference>
<dbReference type="OrthoDB" id="2665739at2"/>
<accession>A0A494Y4L6</accession>
<dbReference type="PROSITE" id="PS00409">
    <property type="entry name" value="PROKAR_NTER_METHYL"/>
    <property type="match status" value="1"/>
</dbReference>
<feature type="transmembrane region" description="Helical" evidence="3">
    <location>
        <begin position="20"/>
        <end position="41"/>
    </location>
</feature>
<dbReference type="AlphaFoldDB" id="A0A494Y4L6"/>
<protein>
    <submittedName>
        <fullName evidence="4">Type II secretion system protein</fullName>
    </submittedName>
</protein>
<dbReference type="Pfam" id="PF07963">
    <property type="entry name" value="N_methyl"/>
    <property type="match status" value="1"/>
</dbReference>
<dbReference type="InterPro" id="IPR012902">
    <property type="entry name" value="N_methyl_site"/>
</dbReference>
<name>A0A494Y4L6_9BACL</name>
<comment type="subcellular location">
    <subcellularLocation>
        <location evidence="1">Cell surface</location>
    </subcellularLocation>
</comment>
<gene>
    <name evidence="4" type="ORF">D7Z26_04300</name>
</gene>
<dbReference type="Proteomes" id="UP000282076">
    <property type="component" value="Unassembled WGS sequence"/>
</dbReference>
<evidence type="ECO:0000256" key="2">
    <source>
        <dbReference type="ARBA" id="ARBA00023287"/>
    </source>
</evidence>
<dbReference type="RefSeq" id="WP_120974826.1">
    <property type="nucleotide sequence ID" value="NZ_RBZM01000002.1"/>
</dbReference>
<keyword evidence="5" id="KW-1185">Reference proteome</keyword>
<keyword evidence="2" id="KW-0178">Competence</keyword>
<evidence type="ECO:0000313" key="5">
    <source>
        <dbReference type="Proteomes" id="UP000282076"/>
    </source>
</evidence>
<dbReference type="Gene3D" id="3.30.700.10">
    <property type="entry name" value="Glycoprotein, Type 4 Pilin"/>
    <property type="match status" value="1"/>
</dbReference>
<evidence type="ECO:0000256" key="3">
    <source>
        <dbReference type="SAM" id="Phobius"/>
    </source>
</evidence>
<keyword evidence="3" id="KW-1133">Transmembrane helix</keyword>
<evidence type="ECO:0000313" key="4">
    <source>
        <dbReference type="EMBL" id="RKP57211.1"/>
    </source>
</evidence>
<keyword evidence="3" id="KW-0812">Transmembrane</keyword>
<dbReference type="InterPro" id="IPR045584">
    <property type="entry name" value="Pilin-like"/>
</dbReference>
<dbReference type="NCBIfam" id="TIGR02532">
    <property type="entry name" value="IV_pilin_GFxxxE"/>
    <property type="match status" value="1"/>
</dbReference>
<dbReference type="GO" id="GO:0009986">
    <property type="term" value="C:cell surface"/>
    <property type="evidence" value="ECO:0007669"/>
    <property type="project" value="UniProtKB-SubCell"/>
</dbReference>
<proteinExistence type="predicted"/>
<keyword evidence="3" id="KW-0472">Membrane</keyword>
<evidence type="ECO:0000256" key="1">
    <source>
        <dbReference type="ARBA" id="ARBA00004241"/>
    </source>
</evidence>
<sequence length="162" mass="17299">MLKTAVLRRLRKEEKGFTLIELLAVIVILGVIAAIAIPLIGNIIKSSKDDSDIATARQIYDAARIYITSEENGVFKDAKVYIATNTGEGTDKTINLQDKGYLDKNITLPSDKSTISGGTVKFNGTGNLLYVEITSASGTIYYKGSEVLAGKGKPVTTAPTSP</sequence>